<dbReference type="EMBL" id="SGPK01000115">
    <property type="protein sequence ID" value="THH08062.1"/>
    <property type="molecule type" value="Genomic_DNA"/>
</dbReference>
<evidence type="ECO:0000259" key="5">
    <source>
        <dbReference type="Pfam" id="PF08031"/>
    </source>
</evidence>
<evidence type="ECO:0000313" key="7">
    <source>
        <dbReference type="Proteomes" id="UP000308199"/>
    </source>
</evidence>
<sequence>MCHLRVIRAAALALLTASLTRVHAASVVTATQSELASLNATVQGRLFAASPFARPCFKDAKTVFEGAFDNTACTAIEENYTNKTFRREIFGSYMNTEWETCQTSSSQCLLDSNDPQDPLAFSPPRQCQQGSVPSYFIDVENTNDVIAGFRFAEKTGMNLVVKNTGHDYKGRSSGAGAIALFMHNFQSAGTTFLNLYEFADANNITVPGGADPTVGAAGGYLLGGGHSSLSNVFGLFVDRVLEAEVVVPTGEVLIANDYQNSDLFFAIRGGGGGTFGVVISITTKAFPKMTLPAFKISADVLATDNSKVAAWLTFISSKAVALSKTGWGGYIMPNSGLVFTNPLLNDTAATAEFQEVIDFAVSELNATPVGLPFAVTSRLIPVSNFATNESQAELVQAMLPALTSVPLPIIFQVTPLFFGAQGVDTSGTSVTPAWRNSMWHLTASTSWNFNTTLNERVQIFKTLTQNMDIIRKVTPDSGAYLNEANVYEPNFQQSFWGSNYDRLLSIKNKYDPKHILDCWQCVGFKGSSDPRYSCYIPEQEI</sequence>
<feature type="chain" id="PRO_5020432377" description="FAD-binding PCMH-type domain-containing protein" evidence="3">
    <location>
        <begin position="25"/>
        <end position="541"/>
    </location>
</feature>
<dbReference type="Gene3D" id="3.30.465.10">
    <property type="match status" value="2"/>
</dbReference>
<evidence type="ECO:0000313" key="6">
    <source>
        <dbReference type="EMBL" id="THH08062.1"/>
    </source>
</evidence>
<accession>A0A4S4L8V2</accession>
<dbReference type="PANTHER" id="PTHR13878">
    <property type="entry name" value="GULONOLACTONE OXIDASE"/>
    <property type="match status" value="1"/>
</dbReference>
<dbReference type="PANTHER" id="PTHR13878:SF91">
    <property type="entry name" value="FAD BINDING DOMAIN PROTEIN (AFU_ORTHOLOGUE AFUA_6G12070)-RELATED"/>
    <property type="match status" value="1"/>
</dbReference>
<dbReference type="InterPro" id="IPR006094">
    <property type="entry name" value="Oxid_FAD_bind_N"/>
</dbReference>
<dbReference type="InterPro" id="IPR036318">
    <property type="entry name" value="FAD-bd_PCMH-like_sf"/>
</dbReference>
<keyword evidence="2" id="KW-0560">Oxidoreductase</keyword>
<dbReference type="Proteomes" id="UP000308199">
    <property type="component" value="Unassembled WGS sequence"/>
</dbReference>
<dbReference type="OrthoDB" id="9983560at2759"/>
<comment type="caution">
    <text evidence="6">The sequence shown here is derived from an EMBL/GenBank/DDBJ whole genome shotgun (WGS) entry which is preliminary data.</text>
</comment>
<keyword evidence="3" id="KW-0732">Signal</keyword>
<evidence type="ECO:0008006" key="8">
    <source>
        <dbReference type="Google" id="ProtNLM"/>
    </source>
</evidence>
<dbReference type="InterPro" id="IPR012951">
    <property type="entry name" value="BBE"/>
</dbReference>
<evidence type="ECO:0000256" key="1">
    <source>
        <dbReference type="ARBA" id="ARBA00005466"/>
    </source>
</evidence>
<feature type="signal peptide" evidence="3">
    <location>
        <begin position="1"/>
        <end position="24"/>
    </location>
</feature>
<evidence type="ECO:0000256" key="3">
    <source>
        <dbReference type="SAM" id="SignalP"/>
    </source>
</evidence>
<evidence type="ECO:0000259" key="4">
    <source>
        <dbReference type="Pfam" id="PF01565"/>
    </source>
</evidence>
<proteinExistence type="inferred from homology"/>
<protein>
    <recommendedName>
        <fullName evidence="8">FAD-binding PCMH-type domain-containing protein</fullName>
    </recommendedName>
</protein>
<keyword evidence="7" id="KW-1185">Reference proteome</keyword>
<dbReference type="GO" id="GO:0050660">
    <property type="term" value="F:flavin adenine dinucleotide binding"/>
    <property type="evidence" value="ECO:0007669"/>
    <property type="project" value="InterPro"/>
</dbReference>
<comment type="similarity">
    <text evidence="1">Belongs to the oxygen-dependent FAD-linked oxidoreductase family.</text>
</comment>
<feature type="domain" description="Berberine/berberine-like" evidence="5">
    <location>
        <begin position="479"/>
        <end position="515"/>
    </location>
</feature>
<dbReference type="Pfam" id="PF08031">
    <property type="entry name" value="BBE"/>
    <property type="match status" value="1"/>
</dbReference>
<organism evidence="6 7">
    <name type="scientific">Phellinidium pouzarii</name>
    <dbReference type="NCBI Taxonomy" id="167371"/>
    <lineage>
        <taxon>Eukaryota</taxon>
        <taxon>Fungi</taxon>
        <taxon>Dikarya</taxon>
        <taxon>Basidiomycota</taxon>
        <taxon>Agaricomycotina</taxon>
        <taxon>Agaricomycetes</taxon>
        <taxon>Hymenochaetales</taxon>
        <taxon>Hymenochaetaceae</taxon>
        <taxon>Phellinidium</taxon>
    </lineage>
</organism>
<feature type="domain" description="FAD linked oxidase N-terminal" evidence="4">
    <location>
        <begin position="133"/>
        <end position="254"/>
    </location>
</feature>
<dbReference type="AlphaFoldDB" id="A0A4S4L8V2"/>
<dbReference type="Gene3D" id="3.40.462.20">
    <property type="match status" value="1"/>
</dbReference>
<dbReference type="InterPro" id="IPR050432">
    <property type="entry name" value="FAD-linked_Oxidoreductases_BP"/>
</dbReference>
<dbReference type="SUPFAM" id="SSF56176">
    <property type="entry name" value="FAD-binding/transporter-associated domain-like"/>
    <property type="match status" value="1"/>
</dbReference>
<gene>
    <name evidence="6" type="ORF">EW145_g2966</name>
</gene>
<dbReference type="InterPro" id="IPR016169">
    <property type="entry name" value="FAD-bd_PCMH_sub2"/>
</dbReference>
<evidence type="ECO:0000256" key="2">
    <source>
        <dbReference type="ARBA" id="ARBA00023002"/>
    </source>
</evidence>
<name>A0A4S4L8V2_9AGAM</name>
<reference evidence="6 7" key="1">
    <citation type="submission" date="2019-02" db="EMBL/GenBank/DDBJ databases">
        <title>Genome sequencing of the rare red list fungi Phellinidium pouzarii.</title>
        <authorList>
            <person name="Buettner E."/>
            <person name="Kellner H."/>
        </authorList>
    </citation>
    <scope>NUCLEOTIDE SEQUENCE [LARGE SCALE GENOMIC DNA]</scope>
    <source>
        <strain evidence="6 7">DSM 108285</strain>
    </source>
</reference>
<dbReference type="GO" id="GO:0016491">
    <property type="term" value="F:oxidoreductase activity"/>
    <property type="evidence" value="ECO:0007669"/>
    <property type="project" value="UniProtKB-KW"/>
</dbReference>
<dbReference type="Pfam" id="PF01565">
    <property type="entry name" value="FAD_binding_4"/>
    <property type="match status" value="1"/>
</dbReference>